<keyword evidence="2" id="KW-0812">Transmembrane</keyword>
<evidence type="ECO:0000256" key="2">
    <source>
        <dbReference type="SAM" id="Phobius"/>
    </source>
</evidence>
<feature type="transmembrane region" description="Helical" evidence="2">
    <location>
        <begin position="9"/>
        <end position="31"/>
    </location>
</feature>
<protein>
    <submittedName>
        <fullName evidence="4">ComE operon protein 1</fullName>
    </submittedName>
</protein>
<gene>
    <name evidence="4" type="primary">comEA</name>
    <name evidence="4" type="ORF">LC603019_01428</name>
</gene>
<dbReference type="SMART" id="SM00278">
    <property type="entry name" value="HhH1"/>
    <property type="match status" value="2"/>
</dbReference>
<dbReference type="GO" id="GO:0015628">
    <property type="term" value="P:protein secretion by the type II secretion system"/>
    <property type="evidence" value="ECO:0007669"/>
    <property type="project" value="TreeGrafter"/>
</dbReference>
<feature type="domain" description="Helix-hairpin-helix DNA-binding motif class 1" evidence="3">
    <location>
        <begin position="147"/>
        <end position="166"/>
    </location>
</feature>
<evidence type="ECO:0000313" key="5">
    <source>
        <dbReference type="Proteomes" id="UP000324288"/>
    </source>
</evidence>
<dbReference type="Proteomes" id="UP000324288">
    <property type="component" value="Chromosome"/>
</dbReference>
<feature type="compositionally biased region" description="Low complexity" evidence="1">
    <location>
        <begin position="68"/>
        <end position="79"/>
    </location>
</feature>
<dbReference type="SUPFAM" id="SSF47781">
    <property type="entry name" value="RuvA domain 2-like"/>
    <property type="match status" value="1"/>
</dbReference>
<keyword evidence="2" id="KW-0472">Membrane</keyword>
<dbReference type="GO" id="GO:0003677">
    <property type="term" value="F:DNA binding"/>
    <property type="evidence" value="ECO:0007669"/>
    <property type="project" value="InterPro"/>
</dbReference>
<feature type="region of interest" description="Disordered" evidence="1">
    <location>
        <begin position="44"/>
        <end position="63"/>
    </location>
</feature>
<proteinExistence type="predicted"/>
<name>A0A5E3ZYE4_9ACTN</name>
<feature type="region of interest" description="Disordered" evidence="1">
    <location>
        <begin position="68"/>
        <end position="98"/>
    </location>
</feature>
<evidence type="ECO:0000313" key="4">
    <source>
        <dbReference type="EMBL" id="VHO01496.1"/>
    </source>
</evidence>
<dbReference type="Gene3D" id="1.10.150.320">
    <property type="entry name" value="Photosystem II 12 kDa extrinsic protein"/>
    <property type="match status" value="1"/>
</dbReference>
<sequence>MTSLQLRGFVIAVMVLVGLSTTSLIANYWMLHASGVSPVSLRSAQSAPTMQNSNSNSGQPAEVRTVTLTTTPPTGRGALETATSTSEPSAGGATLQAGSAASSPANGLININTASVAELDGLPGVGPATAQAIVDYRTTNGPFSSVEELTAVDGIGEGKLAKMRGHATV</sequence>
<dbReference type="InterPro" id="IPR051675">
    <property type="entry name" value="Endo/Exo/Phosphatase_dom_1"/>
</dbReference>
<dbReference type="Pfam" id="PF12836">
    <property type="entry name" value="HHH_3"/>
    <property type="match status" value="1"/>
</dbReference>
<reference evidence="4 5" key="1">
    <citation type="submission" date="2019-04" db="EMBL/GenBank/DDBJ databases">
        <authorList>
            <person name="Seth-Smith MB H."/>
            <person name="Seth-Smith H."/>
        </authorList>
    </citation>
    <scope>NUCLEOTIDE SEQUENCE [LARGE SCALE GENOMIC DNA]</scope>
    <source>
        <strain evidence="4">USB-603019</strain>
    </source>
</reference>
<evidence type="ECO:0000259" key="3">
    <source>
        <dbReference type="SMART" id="SM00278"/>
    </source>
</evidence>
<dbReference type="InterPro" id="IPR010994">
    <property type="entry name" value="RuvA_2-like"/>
</dbReference>
<feature type="domain" description="Helix-hairpin-helix DNA-binding motif class 1" evidence="3">
    <location>
        <begin position="117"/>
        <end position="136"/>
    </location>
</feature>
<dbReference type="GO" id="GO:0006281">
    <property type="term" value="P:DNA repair"/>
    <property type="evidence" value="ECO:0007669"/>
    <property type="project" value="InterPro"/>
</dbReference>
<organism evidence="4 5">
    <name type="scientific">Lawsonella clevelandensis</name>
    <dbReference type="NCBI Taxonomy" id="1528099"/>
    <lineage>
        <taxon>Bacteria</taxon>
        <taxon>Bacillati</taxon>
        <taxon>Actinomycetota</taxon>
        <taxon>Actinomycetes</taxon>
        <taxon>Mycobacteriales</taxon>
        <taxon>Lawsonellaceae</taxon>
        <taxon>Lawsonella</taxon>
    </lineage>
</organism>
<feature type="compositionally biased region" description="Polar residues" evidence="1">
    <location>
        <begin position="44"/>
        <end position="59"/>
    </location>
</feature>
<dbReference type="EMBL" id="LR584267">
    <property type="protein sequence ID" value="VHO01496.1"/>
    <property type="molecule type" value="Genomic_DNA"/>
</dbReference>
<keyword evidence="2" id="KW-1133">Transmembrane helix</keyword>
<dbReference type="InterPro" id="IPR004509">
    <property type="entry name" value="Competence_ComEA_HhH"/>
</dbReference>
<keyword evidence="5" id="KW-1185">Reference proteome</keyword>
<accession>A0A5E3ZYE4</accession>
<dbReference type="PANTHER" id="PTHR21180:SF32">
    <property type="entry name" value="ENDONUCLEASE_EXONUCLEASE_PHOSPHATASE FAMILY DOMAIN-CONTAINING PROTEIN 1"/>
    <property type="match status" value="1"/>
</dbReference>
<dbReference type="GO" id="GO:0015627">
    <property type="term" value="C:type II protein secretion system complex"/>
    <property type="evidence" value="ECO:0007669"/>
    <property type="project" value="TreeGrafter"/>
</dbReference>
<evidence type="ECO:0000256" key="1">
    <source>
        <dbReference type="SAM" id="MobiDB-lite"/>
    </source>
</evidence>
<dbReference type="InterPro" id="IPR003583">
    <property type="entry name" value="Hlx-hairpin-Hlx_DNA-bd_motif"/>
</dbReference>
<dbReference type="NCBIfam" id="TIGR00426">
    <property type="entry name" value="competence protein ComEA helix-hairpin-helix repeat region"/>
    <property type="match status" value="1"/>
</dbReference>
<dbReference type="AlphaFoldDB" id="A0A5E3ZYE4"/>
<dbReference type="PANTHER" id="PTHR21180">
    <property type="entry name" value="ENDONUCLEASE/EXONUCLEASE/PHOSPHATASE FAMILY DOMAIN-CONTAINING PROTEIN 1"/>
    <property type="match status" value="1"/>
</dbReference>